<dbReference type="EMBL" id="CP023434">
    <property type="protein sequence ID" value="AXY26394.1"/>
    <property type="molecule type" value="Genomic_DNA"/>
</dbReference>
<accession>A0A347WMT7</accession>
<sequence>MLTNTFNVILDSQTLWIVLTLGIFVGIAALQSKIKHPTFRAFVNPLLLSIIVLIALLLVLNVPYETYQAGGQFVGIWVTPATVALAIKLEKNFEYFAKYYPAILSGIIGGVLVHTILVFIFAWIFDFDAQMVATLYPKSITTAIAVGITESLGGIVSLTVALVVFTGVIGSVIGEQVLRAFKIDDPVAQGVALGMSAHAMGTSKAIQMGDVHGAMSGLSIIITGIVTVLLAPLVGPLLQTLL</sequence>
<feature type="transmembrane region" description="Helical" evidence="5">
    <location>
        <begin position="69"/>
        <end position="87"/>
    </location>
</feature>
<organism evidence="6 7">
    <name type="scientific">Suicoccus acidiformans</name>
    <dbReference type="NCBI Taxonomy" id="2036206"/>
    <lineage>
        <taxon>Bacteria</taxon>
        <taxon>Bacillati</taxon>
        <taxon>Bacillota</taxon>
        <taxon>Bacilli</taxon>
        <taxon>Lactobacillales</taxon>
        <taxon>Aerococcaceae</taxon>
        <taxon>Suicoccus</taxon>
    </lineage>
</organism>
<dbReference type="Pfam" id="PF04172">
    <property type="entry name" value="LrgB"/>
    <property type="match status" value="1"/>
</dbReference>
<comment type="subcellular location">
    <subcellularLocation>
        <location evidence="1">Membrane</location>
        <topology evidence="1">Multi-pass membrane protein</topology>
    </subcellularLocation>
</comment>
<keyword evidence="2 5" id="KW-0812">Transmembrane</keyword>
<evidence type="ECO:0000313" key="6">
    <source>
        <dbReference type="EMBL" id="AXY26394.1"/>
    </source>
</evidence>
<feature type="transmembrane region" description="Helical" evidence="5">
    <location>
        <begin position="12"/>
        <end position="30"/>
    </location>
</feature>
<gene>
    <name evidence="6" type="ORF">CL176_10535</name>
</gene>
<evidence type="ECO:0000313" key="7">
    <source>
        <dbReference type="Proteomes" id="UP000263232"/>
    </source>
</evidence>
<dbReference type="InterPro" id="IPR007300">
    <property type="entry name" value="CidB/LrgB"/>
</dbReference>
<dbReference type="GO" id="GO:0016020">
    <property type="term" value="C:membrane"/>
    <property type="evidence" value="ECO:0007669"/>
    <property type="project" value="UniProtKB-SubCell"/>
</dbReference>
<keyword evidence="6" id="KW-0378">Hydrolase</keyword>
<feature type="transmembrane region" description="Helical" evidence="5">
    <location>
        <begin position="42"/>
        <end position="63"/>
    </location>
</feature>
<keyword evidence="3 5" id="KW-1133">Transmembrane helix</keyword>
<feature type="transmembrane region" description="Helical" evidence="5">
    <location>
        <begin position="214"/>
        <end position="234"/>
    </location>
</feature>
<evidence type="ECO:0000256" key="5">
    <source>
        <dbReference type="SAM" id="Phobius"/>
    </source>
</evidence>
<feature type="transmembrane region" description="Helical" evidence="5">
    <location>
        <begin position="144"/>
        <end position="173"/>
    </location>
</feature>
<evidence type="ECO:0000256" key="2">
    <source>
        <dbReference type="ARBA" id="ARBA00022692"/>
    </source>
</evidence>
<evidence type="ECO:0000256" key="4">
    <source>
        <dbReference type="ARBA" id="ARBA00023136"/>
    </source>
</evidence>
<reference evidence="6 7" key="1">
    <citation type="submission" date="2017-09" db="EMBL/GenBank/DDBJ databases">
        <title>Complete genome sequence of Oxytococcus suis strain ZY16052.</title>
        <authorList>
            <person name="Li F."/>
        </authorList>
    </citation>
    <scope>NUCLEOTIDE SEQUENCE [LARGE SCALE GENOMIC DNA]</scope>
    <source>
        <strain evidence="6 7">ZY16052</strain>
    </source>
</reference>
<dbReference type="PANTHER" id="PTHR30249">
    <property type="entry name" value="PUTATIVE SEROTONIN TRANSPORTER"/>
    <property type="match status" value="1"/>
</dbReference>
<keyword evidence="7" id="KW-1185">Reference proteome</keyword>
<dbReference type="RefSeq" id="WP_118991253.1">
    <property type="nucleotide sequence ID" value="NZ_CP023434.1"/>
</dbReference>
<dbReference type="OrthoDB" id="9811701at2"/>
<dbReference type="Proteomes" id="UP000263232">
    <property type="component" value="Chromosome"/>
</dbReference>
<name>A0A347WMT7_9LACT</name>
<dbReference type="PANTHER" id="PTHR30249:SF0">
    <property type="entry name" value="PLASTIDAL GLYCOLATE_GLYCERATE TRANSLOCATOR 1, CHLOROPLASTIC"/>
    <property type="match status" value="1"/>
</dbReference>
<feature type="transmembrane region" description="Helical" evidence="5">
    <location>
        <begin position="99"/>
        <end position="124"/>
    </location>
</feature>
<dbReference type="KEGG" id="abae:CL176_10535"/>
<protein>
    <submittedName>
        <fullName evidence="6">Murein hydrolase effector protein LrgB</fullName>
    </submittedName>
</protein>
<evidence type="ECO:0000256" key="1">
    <source>
        <dbReference type="ARBA" id="ARBA00004141"/>
    </source>
</evidence>
<evidence type="ECO:0000256" key="3">
    <source>
        <dbReference type="ARBA" id="ARBA00022989"/>
    </source>
</evidence>
<dbReference type="GO" id="GO:0016787">
    <property type="term" value="F:hydrolase activity"/>
    <property type="evidence" value="ECO:0007669"/>
    <property type="project" value="UniProtKB-KW"/>
</dbReference>
<dbReference type="AlphaFoldDB" id="A0A347WMT7"/>
<keyword evidence="4 5" id="KW-0472">Membrane</keyword>
<proteinExistence type="predicted"/>